<dbReference type="eggNOG" id="KOG3660">
    <property type="taxonomic scope" value="Eukaryota"/>
</dbReference>
<organism evidence="9">
    <name type="scientific">Musca domestica</name>
    <name type="common">House fly</name>
    <dbReference type="NCBI Taxonomy" id="7370"/>
    <lineage>
        <taxon>Eukaryota</taxon>
        <taxon>Metazoa</taxon>
        <taxon>Ecdysozoa</taxon>
        <taxon>Arthropoda</taxon>
        <taxon>Hexapoda</taxon>
        <taxon>Insecta</taxon>
        <taxon>Pterygota</taxon>
        <taxon>Neoptera</taxon>
        <taxon>Endopterygota</taxon>
        <taxon>Diptera</taxon>
        <taxon>Brachycera</taxon>
        <taxon>Muscomorpha</taxon>
        <taxon>Muscoidea</taxon>
        <taxon>Muscidae</taxon>
        <taxon>Musca</taxon>
    </lineage>
</organism>
<comment type="similarity">
    <text evidence="2">Belongs to the sodium:neurotransmitter symporter (SNF) (TC 2.A.22) family.</text>
</comment>
<dbReference type="OrthoDB" id="7966043at2759"/>
<feature type="transmembrane region" description="Helical" evidence="8">
    <location>
        <begin position="512"/>
        <end position="531"/>
    </location>
</feature>
<dbReference type="PRINTS" id="PR00176">
    <property type="entry name" value="NANEUSMPORT"/>
</dbReference>
<gene>
    <name evidence="9" type="primary">101891239</name>
</gene>
<evidence type="ECO:0000256" key="7">
    <source>
        <dbReference type="ARBA" id="ARBA00023136"/>
    </source>
</evidence>
<feature type="transmembrane region" description="Helical" evidence="8">
    <location>
        <begin position="434"/>
        <end position="453"/>
    </location>
</feature>
<evidence type="ECO:0000256" key="8">
    <source>
        <dbReference type="SAM" id="Phobius"/>
    </source>
</evidence>
<dbReference type="AlphaFoldDB" id="A0A1I8MD44"/>
<dbReference type="RefSeq" id="XP_005185957.2">
    <property type="nucleotide sequence ID" value="XM_005185900.4"/>
</dbReference>
<dbReference type="VEuPathDB" id="VectorBase:MDOMA2_005440"/>
<dbReference type="EnsemblMetazoa" id="MDOA003677-RA">
    <property type="protein sequence ID" value="MDOA003677-PA"/>
    <property type="gene ID" value="MDOA003677"/>
</dbReference>
<feature type="transmembrane region" description="Helical" evidence="8">
    <location>
        <begin position="61"/>
        <end position="80"/>
    </location>
</feature>
<evidence type="ECO:0000256" key="5">
    <source>
        <dbReference type="ARBA" id="ARBA00022847"/>
    </source>
</evidence>
<dbReference type="PANTHER" id="PTHR11616:SF240">
    <property type="entry name" value="BLOATED TUBULES, ISOFORM B-RELATED"/>
    <property type="match status" value="1"/>
</dbReference>
<dbReference type="SUPFAM" id="SSF161070">
    <property type="entry name" value="SNF-like"/>
    <property type="match status" value="1"/>
</dbReference>
<feature type="transmembrane region" description="Helical" evidence="8">
    <location>
        <begin position="191"/>
        <end position="210"/>
    </location>
</feature>
<feature type="transmembrane region" description="Helical" evidence="8">
    <location>
        <begin position="29"/>
        <end position="49"/>
    </location>
</feature>
<evidence type="ECO:0008006" key="10">
    <source>
        <dbReference type="Google" id="ProtNLM"/>
    </source>
</evidence>
<dbReference type="KEGG" id="mde:101891239"/>
<dbReference type="VEuPathDB" id="VectorBase:MDOA003677"/>
<evidence type="ECO:0000256" key="4">
    <source>
        <dbReference type="ARBA" id="ARBA00022692"/>
    </source>
</evidence>
<evidence type="ECO:0000256" key="2">
    <source>
        <dbReference type="ARBA" id="ARBA00006459"/>
    </source>
</evidence>
<proteinExistence type="inferred from homology"/>
<feature type="transmembrane region" description="Helical" evidence="8">
    <location>
        <begin position="269"/>
        <end position="290"/>
    </location>
</feature>
<accession>A0A1I8MD44</accession>
<feature type="transmembrane region" description="Helical" evidence="8">
    <location>
        <begin position="222"/>
        <end position="243"/>
    </location>
</feature>
<dbReference type="GO" id="GO:0005886">
    <property type="term" value="C:plasma membrane"/>
    <property type="evidence" value="ECO:0007669"/>
    <property type="project" value="TreeGrafter"/>
</dbReference>
<evidence type="ECO:0000256" key="3">
    <source>
        <dbReference type="ARBA" id="ARBA00022448"/>
    </source>
</evidence>
<keyword evidence="7 8" id="KW-0472">Membrane</keyword>
<dbReference type="InterPro" id="IPR037272">
    <property type="entry name" value="SNS_sf"/>
</dbReference>
<evidence type="ECO:0000313" key="9">
    <source>
        <dbReference type="EnsemblMetazoa" id="MDOA003677-PA"/>
    </source>
</evidence>
<dbReference type="GO" id="GO:0015375">
    <property type="term" value="F:glycine:sodium symporter activity"/>
    <property type="evidence" value="ECO:0007669"/>
    <property type="project" value="TreeGrafter"/>
</dbReference>
<feature type="transmembrane region" description="Helical" evidence="8">
    <location>
        <begin position="402"/>
        <end position="422"/>
    </location>
</feature>
<dbReference type="PROSITE" id="PS50267">
    <property type="entry name" value="NA_NEUROTRAN_SYMP_3"/>
    <property type="match status" value="1"/>
</dbReference>
<keyword evidence="3" id="KW-0813">Transport</keyword>
<dbReference type="Pfam" id="PF00209">
    <property type="entry name" value="SNF"/>
    <property type="match status" value="1"/>
</dbReference>
<feature type="transmembrane region" description="Helical" evidence="8">
    <location>
        <begin position="360"/>
        <end position="381"/>
    </location>
</feature>
<evidence type="ECO:0000256" key="6">
    <source>
        <dbReference type="ARBA" id="ARBA00022989"/>
    </source>
</evidence>
<reference evidence="9" key="1">
    <citation type="submission" date="2020-05" db="UniProtKB">
        <authorList>
            <consortium name="EnsemblMetazoa"/>
        </authorList>
    </citation>
    <scope>IDENTIFICATION</scope>
    <source>
        <strain evidence="9">Aabys</strain>
    </source>
</reference>
<comment type="subcellular location">
    <subcellularLocation>
        <location evidence="1">Membrane</location>
        <topology evidence="1">Multi-pass membrane protein</topology>
    </subcellularLocation>
</comment>
<feature type="transmembrane region" description="Helical" evidence="8">
    <location>
        <begin position="474"/>
        <end position="500"/>
    </location>
</feature>
<keyword evidence="6 8" id="KW-1133">Transmembrane helix</keyword>
<protein>
    <recommendedName>
        <fullName evidence="10">Sodium:neurotransmitter symporter family protein</fullName>
    </recommendedName>
</protein>
<feature type="transmembrane region" description="Helical" evidence="8">
    <location>
        <begin position="101"/>
        <end position="128"/>
    </location>
</feature>
<name>A0A1I8MD44_MUSDO</name>
<keyword evidence="5" id="KW-0769">Symport</keyword>
<feature type="transmembrane region" description="Helical" evidence="8">
    <location>
        <begin position="302"/>
        <end position="322"/>
    </location>
</feature>
<sequence length="593" mass="68285">MIYESSYESGGSPFLPDLKRGYWSKASDFLYAGLSIGFRLDVFALTWVARVETGVSGFLPAYLISLASYVVPLLVVKSFLGQFSSSGFISALRLCPLFKGIGYVSLFLNVCVLVYYSVFAMIPLFYLLTSFKPTLPWSCEGIRKWTQEDVLLCPSVDDDPCEGGCYKSVASSLYFYNLFGKYSFLGLNIHMSWHLVLTLLLLWIIIAVIFYKLTSTEKIGQFVRYSVQIILSLLLIFIVRYSFLPGTVEHYKRIIQPNWDDFFSEMGKLPAYGLAAFGPGWGLFITLSSFNKFRTNITRSSWIIGIGQMFVIFGLDMLEKFINLHLKSSTEDRYFRQQTQFGTFFLTSGSSLAALGWPNFWSILFYAMLVLAAVVLMVIQLQSILTSIFDEFVFFREQKLRVTLYVIAPMAILSLYFSSLSGYESSVNLMLETFISQSLVNLLLILLVTWIYGRERFQRDIFFMTNQRFDTLDVYVLRFFAPLCMLVVLIVVSFIVLFNYAFSGHSTNFFDVFIKLLPWFSIPGFIIYTLYRSQGNLKERFLKCCRPNDWYPVEAEERVRYEETVNSSNMSHPLTDLKWDDEVFDDENIVENA</sequence>
<evidence type="ECO:0000256" key="1">
    <source>
        <dbReference type="ARBA" id="ARBA00004141"/>
    </source>
</evidence>
<dbReference type="PANTHER" id="PTHR11616">
    <property type="entry name" value="SODIUM/CHLORIDE DEPENDENT TRANSPORTER"/>
    <property type="match status" value="1"/>
</dbReference>
<dbReference type="InterPro" id="IPR000175">
    <property type="entry name" value="Na/ntran_symport"/>
</dbReference>
<keyword evidence="4 8" id="KW-0812">Transmembrane</keyword>